<dbReference type="RefSeq" id="XP_029757164.1">
    <property type="nucleotide sequence ID" value="XM_029903079.1"/>
</dbReference>
<gene>
    <name evidence="3" type="ORF">M438DRAFT_325108</name>
</gene>
<dbReference type="InterPro" id="IPR029058">
    <property type="entry name" value="AB_hydrolase_fold"/>
</dbReference>
<proteinExistence type="predicted"/>
<dbReference type="STRING" id="1043002.A0A074XFY2"/>
<feature type="region of interest" description="Disordered" evidence="1">
    <location>
        <begin position="291"/>
        <end position="331"/>
    </location>
</feature>
<dbReference type="HOGENOM" id="CLU_005049_5_0_1"/>
<accession>A0A074XFY2</accession>
<keyword evidence="4" id="KW-1185">Reference proteome</keyword>
<dbReference type="Proteomes" id="UP000030706">
    <property type="component" value="Unassembled WGS sequence"/>
</dbReference>
<dbReference type="SUPFAM" id="SSF53474">
    <property type="entry name" value="alpha/beta-Hydrolases"/>
    <property type="match status" value="1"/>
</dbReference>
<dbReference type="AlphaFoldDB" id="A0A074XFY2"/>
<dbReference type="OrthoDB" id="3162439at2759"/>
<feature type="domain" description="T6SS Phospholipase effector Tle1-like catalytic" evidence="2">
    <location>
        <begin position="90"/>
        <end position="387"/>
    </location>
</feature>
<dbReference type="EMBL" id="KL584994">
    <property type="protein sequence ID" value="KEQ80977.1"/>
    <property type="molecule type" value="Genomic_DNA"/>
</dbReference>
<sequence>MNCRHHVSSFQHAACLFNCSLQQFKLTDILSSDTNESASMARRSSYPMQSEPVSTPAPFSPVEHPPSKPSNRQLPRYLRAIEDQDTPKGRTLIICLDGTGDKFDGDNSNIVHLVSCLKKDDPQQLTYYQTGIGTYNSGGLSDGIAAAVDMAVGSGLGVHIRDAYRFLMQTYREGDKICLFGFSRGAYTARCLAGMLHKVGLLPAHNRAQIPFAYKFYKDDTQNGWDMSADFKRTFCIDVNVYFVGVFDSVASVGFIPRKLPLSSTPKNKPFYFRHAMGLDERRSKFKVCRYQQKDHTDPESRWTTKAATEGQAEPPRQRLESNSTAETYTEGEKIQRVGSDANNVARDVDCLEVWFAGCHADVGGGAVANEQRHKPSQIPLRWMIRQCFECNTGILFNTHRLAEEGIDVHMLYPVYHKLERPTVGPSPKTMEKYHQGEIAPISRRSTVLEAQDDDHKHGFYNVNLWQDAEKQKIAEHWVPEQMEDCLDAIAPLNDQLVQAKFWWILEVWPIKVRLQPKDSDTWVKKVRMNMGRYRVVQESEPNLHWTVQQRMQDTGYKPQVRLGRNAAWRFIV</sequence>
<dbReference type="InterPro" id="IPR018712">
    <property type="entry name" value="Tle1-like_cat"/>
</dbReference>
<dbReference type="Pfam" id="PF09994">
    <property type="entry name" value="T6SS_Tle1-like_cat"/>
    <property type="match status" value="1"/>
</dbReference>
<dbReference type="PANTHER" id="PTHR33840">
    <property type="match status" value="1"/>
</dbReference>
<reference evidence="3 4" key="1">
    <citation type="journal article" date="2014" name="BMC Genomics">
        <title>Genome sequencing of four Aureobasidium pullulans varieties: biotechnological potential, stress tolerance, and description of new species.</title>
        <authorList>
            <person name="Gostin Ar C."/>
            <person name="Ohm R.A."/>
            <person name="Kogej T."/>
            <person name="Sonjak S."/>
            <person name="Turk M."/>
            <person name="Zajc J."/>
            <person name="Zalar P."/>
            <person name="Grube M."/>
            <person name="Sun H."/>
            <person name="Han J."/>
            <person name="Sharma A."/>
            <person name="Chiniquy J."/>
            <person name="Ngan C.Y."/>
            <person name="Lipzen A."/>
            <person name="Barry K."/>
            <person name="Grigoriev I.V."/>
            <person name="Gunde-Cimerman N."/>
        </authorList>
    </citation>
    <scope>NUCLEOTIDE SEQUENCE [LARGE SCALE GENOMIC DNA]</scope>
    <source>
        <strain evidence="3 4">EXF-150</strain>
    </source>
</reference>
<evidence type="ECO:0000313" key="4">
    <source>
        <dbReference type="Proteomes" id="UP000030706"/>
    </source>
</evidence>
<organism evidence="3 4">
    <name type="scientific">Aureobasidium pullulans EXF-150</name>
    <dbReference type="NCBI Taxonomy" id="1043002"/>
    <lineage>
        <taxon>Eukaryota</taxon>
        <taxon>Fungi</taxon>
        <taxon>Dikarya</taxon>
        <taxon>Ascomycota</taxon>
        <taxon>Pezizomycotina</taxon>
        <taxon>Dothideomycetes</taxon>
        <taxon>Dothideomycetidae</taxon>
        <taxon>Dothideales</taxon>
        <taxon>Saccotheciaceae</taxon>
        <taxon>Aureobasidium</taxon>
    </lineage>
</organism>
<name>A0A074XFY2_AURPU</name>
<evidence type="ECO:0000313" key="3">
    <source>
        <dbReference type="EMBL" id="KEQ80977.1"/>
    </source>
</evidence>
<feature type="region of interest" description="Disordered" evidence="1">
    <location>
        <begin position="40"/>
        <end position="74"/>
    </location>
</feature>
<evidence type="ECO:0000256" key="1">
    <source>
        <dbReference type="SAM" id="MobiDB-lite"/>
    </source>
</evidence>
<evidence type="ECO:0000259" key="2">
    <source>
        <dbReference type="Pfam" id="PF09994"/>
    </source>
</evidence>
<feature type="compositionally biased region" description="Basic and acidic residues" evidence="1">
    <location>
        <begin position="292"/>
        <end position="303"/>
    </location>
</feature>
<protein>
    <recommendedName>
        <fullName evidence="2">T6SS Phospholipase effector Tle1-like catalytic domain-containing protein</fullName>
    </recommendedName>
</protein>
<dbReference type="GeneID" id="40745385"/>
<dbReference type="PANTHER" id="PTHR33840:SF2">
    <property type="entry name" value="TLE1 PHOSPHOLIPASE DOMAIN-CONTAINING PROTEIN"/>
    <property type="match status" value="1"/>
</dbReference>